<dbReference type="Pfam" id="PF22936">
    <property type="entry name" value="Pol_BBD"/>
    <property type="match status" value="1"/>
</dbReference>
<name>A0A1E3BEU1_ASPCR</name>
<dbReference type="InterPro" id="IPR043502">
    <property type="entry name" value="DNA/RNA_pol_sf"/>
</dbReference>
<dbReference type="Gene3D" id="4.10.60.10">
    <property type="entry name" value="Zinc finger, CCHC-type"/>
    <property type="match status" value="1"/>
</dbReference>
<dbReference type="SUPFAM" id="SSF57756">
    <property type="entry name" value="Retrovirus zinc finger-like domains"/>
    <property type="match status" value="1"/>
</dbReference>
<accession>A0A1E3BEU1</accession>
<keyword evidence="3" id="KW-0479">Metal-binding</keyword>
<dbReference type="VEuPathDB" id="FungiDB:SI65_04458"/>
<dbReference type="InterPro" id="IPR013103">
    <property type="entry name" value="RVT_2"/>
</dbReference>
<feature type="region of interest" description="Disordered" evidence="4">
    <location>
        <begin position="824"/>
        <end position="993"/>
    </location>
</feature>
<dbReference type="CDD" id="cd09272">
    <property type="entry name" value="RNase_HI_RT_Ty1"/>
    <property type="match status" value="1"/>
</dbReference>
<feature type="compositionally biased region" description="Basic and acidic residues" evidence="4">
    <location>
        <begin position="282"/>
        <end position="291"/>
    </location>
</feature>
<dbReference type="PROSITE" id="PS50994">
    <property type="entry name" value="INTEGRASE"/>
    <property type="match status" value="1"/>
</dbReference>
<dbReference type="InterPro" id="IPR001584">
    <property type="entry name" value="Integrase_cat-core"/>
</dbReference>
<keyword evidence="3" id="KW-0863">Zinc-finger</keyword>
<feature type="compositionally biased region" description="Basic and acidic residues" evidence="4">
    <location>
        <begin position="918"/>
        <end position="932"/>
    </location>
</feature>
<dbReference type="GO" id="GO:0003723">
    <property type="term" value="F:RNA binding"/>
    <property type="evidence" value="ECO:0007669"/>
    <property type="project" value="UniProtKB-KW"/>
</dbReference>
<evidence type="ECO:0000256" key="1">
    <source>
        <dbReference type="ARBA" id="ARBA00022750"/>
    </source>
</evidence>
<sequence length="1547" mass="175019">MVAEPSDTHLPLEIRKLEEDNAVKVYPYTVEKLSEDNAHHWFQTVKKQLYMQGCWQAIEYYKDVGNTEYSRVLDEDSKWFRNDLKADSIIEHGLSSQAAIDVNRLSNAGQKWDYLQKRYLRTTNTRKAMKLMRLASWTWDKSKHSSMQTAFEDITQMAEEFIRMNGDAKIDIRELSVMWFLRGIGNEYSSFRNTIMHSNVALTQEYMINQIIDEDAMRSEGAATEKASRVGGREKSMKCFNCGQLGHRASKCPTRQDETKDKSKRGKGKGQNPKSKNQKGRAAAENRKDPFGDITDDDDDDEHANLAVTKPHDYARSMYASETAYRSSAASTEWCFDSGATSMSTGNRDIFESIEEREGTLTIANGSRMPIEGRGTVVFNLPSGKPARLDNVIYVPGLAENLLSLEALHKAGFVSVGSKDGYDILKNGTPVAKGKRTGYSTYLESVTDANALLTGAMHRRRIYRAWLATDIDEIDMKRNLIHSRLGHPGRNRFNNCVSSMDMDELKVRKRDTLLDDRCEVCIKAKQVKAQSHKPVPRARHPLKRVYMDFWGPNREGIGEERYYLSLIDDYTRYSWLFLAMDRKTESIIHSLEVWLRMVERQSGKMLLVIRTDNAREFIALQPWAEAQGIEIEFIEAETPPQNGVAERFNRLILEIARALLIDARVDRKYWKYAVKAANYLRNRTTVVKMDGDEDTKEKTPYELWFGHPPDISHLRRWGCRVLYHHKPDSKLESRVMEGTFMMYAKSDKQYYVLPRGTSQLKLVTNPEFREREFGYLDRPSVRSAPLATTQMPMISQKPPTTAQPVSMTSAQVAPMTTRLISESNQLNTSASTTRAPHAPQSHMEGESSTQQRGDGRPLAPPANEVPPAGQKEMHETQPIEVQNSVESERYPPGGPAQRGDERLSATPANEVPPAGLSEEPKAGEPARTEKPKAPGPAEVESSVQEPKEPERRSTRVRQPSRQMVESQAYEQTHGQKRKAEGEEVGRPISARPAQRFRAHMAKLTMATELLINDHEYEFARALREKAGIQIPKTYSEAINDAVYGTKWKEAIHKELSALVSFRTWNVITRKEAEAENHTISTTRWVFDIKLGPDGRIDRFKARLVARGNEQSDDDFDETFAPVFRLDSLRILVAIAARYGMIAHLLDALNAFVGSDLDKPNCMEIPEGLQDFDPDAKGGMVLELKKSLYGLRQSANLWHRKISHFLQMIGFRPITADPSVFVNGRGLIAAVYVDDIIIFGRDTNEIGIVKQKLKEFHPMTDSGRVQKLLGIRFSWMNGSIRLDQEAYAREVLDEFGMMDCNPSGSPMSPSMQLSLEDSPRLNRADHKLFRRLIGRLIFMVVGTRPDIAFAVNQLSQYLAEPRRIHLAAGKHLLRYVKGTITYGITFGAKGRQGLIAYADSAYANSARNRSTTGFVFMLDGAPIAWTSRRQSITAQSSTEAEYMAVLETAKQAIWVRHFLYAIGKGSIYRESPTTIYEDNQGAIKIAENPVNHPKTKHIAVRYHAIRDHMADGEVRLEHLPTTQMVADGLTKATNHVSQARLVGDLGLT</sequence>
<dbReference type="InterPro" id="IPR036875">
    <property type="entry name" value="Znf_CCHC_sf"/>
</dbReference>
<reference evidence="7 8" key="1">
    <citation type="journal article" date="2016" name="BMC Genomics">
        <title>Comparative genomic and transcriptomic analyses of the Fuzhuan brick tea-fermentation fungus Aspergillus cristatus.</title>
        <authorList>
            <person name="Ge Y."/>
            <person name="Wang Y."/>
            <person name="Liu Y."/>
            <person name="Tan Y."/>
            <person name="Ren X."/>
            <person name="Zhang X."/>
            <person name="Hyde K.D."/>
            <person name="Liu Y."/>
            <person name="Liu Z."/>
        </authorList>
    </citation>
    <scope>NUCLEOTIDE SEQUENCE [LARGE SCALE GENOMIC DNA]</scope>
    <source>
        <strain evidence="7 8">GZAAS20.1005</strain>
    </source>
</reference>
<keyword evidence="8" id="KW-1185">Reference proteome</keyword>
<dbReference type="InterPro" id="IPR036397">
    <property type="entry name" value="RNaseH_sf"/>
</dbReference>
<dbReference type="SUPFAM" id="SSF53098">
    <property type="entry name" value="Ribonuclease H-like"/>
    <property type="match status" value="1"/>
</dbReference>
<comment type="caution">
    <text evidence="7">The sequence shown here is derived from an EMBL/GenBank/DDBJ whole genome shotgun (WGS) entry which is preliminary data.</text>
</comment>
<evidence type="ECO:0000259" key="6">
    <source>
        <dbReference type="PROSITE" id="PS50994"/>
    </source>
</evidence>
<evidence type="ECO:0000256" key="2">
    <source>
        <dbReference type="ARBA" id="ARBA00022884"/>
    </source>
</evidence>
<dbReference type="PANTHER" id="PTHR11439:SF483">
    <property type="entry name" value="PEPTIDE SYNTHASE GLIP-LIKE, PUTATIVE (AFU_ORTHOLOGUE AFUA_3G12920)-RELATED"/>
    <property type="match status" value="1"/>
</dbReference>
<dbReference type="PANTHER" id="PTHR11439">
    <property type="entry name" value="GAG-POL-RELATED RETROTRANSPOSON"/>
    <property type="match status" value="1"/>
</dbReference>
<evidence type="ECO:0000256" key="3">
    <source>
        <dbReference type="PROSITE-ProRule" id="PRU00047"/>
    </source>
</evidence>
<dbReference type="GO" id="GO:0004190">
    <property type="term" value="F:aspartic-type endopeptidase activity"/>
    <property type="evidence" value="ECO:0007669"/>
    <property type="project" value="UniProtKB-KW"/>
</dbReference>
<organism evidence="7 8">
    <name type="scientific">Aspergillus cristatus</name>
    <name type="common">Chinese Fuzhuan brick tea-fermentation fungus</name>
    <name type="synonym">Eurotium cristatum</name>
    <dbReference type="NCBI Taxonomy" id="573508"/>
    <lineage>
        <taxon>Eukaryota</taxon>
        <taxon>Fungi</taxon>
        <taxon>Dikarya</taxon>
        <taxon>Ascomycota</taxon>
        <taxon>Pezizomycotina</taxon>
        <taxon>Eurotiomycetes</taxon>
        <taxon>Eurotiomycetidae</taxon>
        <taxon>Eurotiales</taxon>
        <taxon>Aspergillaceae</taxon>
        <taxon>Aspergillus</taxon>
        <taxon>Aspergillus subgen. Aspergillus</taxon>
    </lineage>
</organism>
<dbReference type="GO" id="GO:0005634">
    <property type="term" value="C:nucleus"/>
    <property type="evidence" value="ECO:0007669"/>
    <property type="project" value="UniProtKB-ARBA"/>
</dbReference>
<evidence type="ECO:0008006" key="9">
    <source>
        <dbReference type="Google" id="ProtNLM"/>
    </source>
</evidence>
<dbReference type="SUPFAM" id="SSF56672">
    <property type="entry name" value="DNA/RNA polymerases"/>
    <property type="match status" value="1"/>
</dbReference>
<feature type="compositionally biased region" description="Polar residues" evidence="4">
    <location>
        <begin position="956"/>
        <end position="972"/>
    </location>
</feature>
<feature type="compositionally biased region" description="Polar residues" evidence="4">
    <location>
        <begin position="824"/>
        <end position="834"/>
    </location>
</feature>
<evidence type="ECO:0000313" key="7">
    <source>
        <dbReference type="EMBL" id="ODM19474.1"/>
    </source>
</evidence>
<dbReference type="GO" id="GO:0008270">
    <property type="term" value="F:zinc ion binding"/>
    <property type="evidence" value="ECO:0007669"/>
    <property type="project" value="UniProtKB-KW"/>
</dbReference>
<dbReference type="Pfam" id="PF00098">
    <property type="entry name" value="zf-CCHC"/>
    <property type="match status" value="1"/>
</dbReference>
<keyword evidence="1" id="KW-0645">Protease</keyword>
<dbReference type="PROSITE" id="PS50158">
    <property type="entry name" value="ZF_CCHC"/>
    <property type="match status" value="1"/>
</dbReference>
<feature type="domain" description="Integrase catalytic" evidence="6">
    <location>
        <begin position="537"/>
        <end position="708"/>
    </location>
</feature>
<dbReference type="STRING" id="573508.A0A1E3BEU1"/>
<dbReference type="Pfam" id="PF14223">
    <property type="entry name" value="Retrotran_gag_2"/>
    <property type="match status" value="1"/>
</dbReference>
<dbReference type="Pfam" id="PF07727">
    <property type="entry name" value="RVT_2"/>
    <property type="match status" value="1"/>
</dbReference>
<dbReference type="Gene3D" id="3.30.420.10">
    <property type="entry name" value="Ribonuclease H-like superfamily/Ribonuclease H"/>
    <property type="match status" value="2"/>
</dbReference>
<dbReference type="SMART" id="SM00343">
    <property type="entry name" value="ZnF_C2HC"/>
    <property type="match status" value="1"/>
</dbReference>
<evidence type="ECO:0000259" key="5">
    <source>
        <dbReference type="PROSITE" id="PS50158"/>
    </source>
</evidence>
<feature type="domain" description="CCHC-type" evidence="5">
    <location>
        <begin position="238"/>
        <end position="253"/>
    </location>
</feature>
<keyword evidence="1" id="KW-0378">Hydrolase</keyword>
<feature type="region of interest" description="Disordered" evidence="4">
    <location>
        <begin position="249"/>
        <end position="308"/>
    </location>
</feature>
<dbReference type="Proteomes" id="UP000094569">
    <property type="component" value="Unassembled WGS sequence"/>
</dbReference>
<dbReference type="InterPro" id="IPR001878">
    <property type="entry name" value="Znf_CCHC"/>
</dbReference>
<dbReference type="OrthoDB" id="4501190at2759"/>
<evidence type="ECO:0000313" key="8">
    <source>
        <dbReference type="Proteomes" id="UP000094569"/>
    </source>
</evidence>
<gene>
    <name evidence="7" type="ORF">SI65_04458</name>
</gene>
<dbReference type="EMBL" id="JXNT01000004">
    <property type="protein sequence ID" value="ODM19474.1"/>
    <property type="molecule type" value="Genomic_DNA"/>
</dbReference>
<evidence type="ECO:0000256" key="4">
    <source>
        <dbReference type="SAM" id="MobiDB-lite"/>
    </source>
</evidence>
<dbReference type="InterPro" id="IPR054722">
    <property type="entry name" value="PolX-like_BBD"/>
</dbReference>
<dbReference type="InterPro" id="IPR012337">
    <property type="entry name" value="RNaseH-like_sf"/>
</dbReference>
<proteinExistence type="predicted"/>
<keyword evidence="3" id="KW-0862">Zinc</keyword>
<keyword evidence="2" id="KW-0694">RNA-binding</keyword>
<dbReference type="GO" id="GO:0015074">
    <property type="term" value="P:DNA integration"/>
    <property type="evidence" value="ECO:0007669"/>
    <property type="project" value="InterPro"/>
</dbReference>
<protein>
    <recommendedName>
        <fullName evidence="9">Retrovirus-related Pol polyprotein from transposon TNT 1-94</fullName>
    </recommendedName>
</protein>
<keyword evidence="1" id="KW-0064">Aspartyl protease</keyword>